<dbReference type="InterPro" id="IPR004360">
    <property type="entry name" value="Glyas_Fos-R_dOase_dom"/>
</dbReference>
<dbReference type="PANTHER" id="PTHR34109:SF1">
    <property type="entry name" value="VOC DOMAIN-CONTAINING PROTEIN"/>
    <property type="match status" value="1"/>
</dbReference>
<dbReference type="CDD" id="cd07246">
    <property type="entry name" value="VOC_like"/>
    <property type="match status" value="1"/>
</dbReference>
<sequence length="141" mass="15336">MADTDHAAQGPTTGLTPHLTIPSRGGEAALEFYGRAFGAELVRKMHAEDGERLMHAHLIINGSSLMLHDEFPEYGHGADITPVGMTLHLQVDDADAWWDRALAAGAVPVLPLEDQFWGDRYGQVRDPFGHLWSIGSPIKAA</sequence>
<protein>
    <submittedName>
        <fullName evidence="3">VOC family protein</fullName>
    </submittedName>
</protein>
<evidence type="ECO:0000259" key="2">
    <source>
        <dbReference type="PROSITE" id="PS51819"/>
    </source>
</evidence>
<accession>A0ABW0FT57</accession>
<organism evidence="3 4">
    <name type="scientific">Brevundimonas staleyi</name>
    <dbReference type="NCBI Taxonomy" id="74326"/>
    <lineage>
        <taxon>Bacteria</taxon>
        <taxon>Pseudomonadati</taxon>
        <taxon>Pseudomonadota</taxon>
        <taxon>Alphaproteobacteria</taxon>
        <taxon>Caulobacterales</taxon>
        <taxon>Caulobacteraceae</taxon>
        <taxon>Brevundimonas</taxon>
    </lineage>
</organism>
<feature type="region of interest" description="Disordered" evidence="1">
    <location>
        <begin position="1"/>
        <end position="21"/>
    </location>
</feature>
<dbReference type="RefSeq" id="WP_374036197.1">
    <property type="nucleotide sequence ID" value="NZ_CP169082.1"/>
</dbReference>
<dbReference type="SUPFAM" id="SSF54593">
    <property type="entry name" value="Glyoxalase/Bleomycin resistance protein/Dihydroxybiphenyl dioxygenase"/>
    <property type="match status" value="1"/>
</dbReference>
<keyword evidence="4" id="KW-1185">Reference proteome</keyword>
<feature type="domain" description="VOC" evidence="2">
    <location>
        <begin position="15"/>
        <end position="137"/>
    </location>
</feature>
<dbReference type="Pfam" id="PF00903">
    <property type="entry name" value="Glyoxalase"/>
    <property type="match status" value="1"/>
</dbReference>
<reference evidence="4" key="1">
    <citation type="journal article" date="2019" name="Int. J. Syst. Evol. Microbiol.">
        <title>The Global Catalogue of Microorganisms (GCM) 10K type strain sequencing project: providing services to taxonomists for standard genome sequencing and annotation.</title>
        <authorList>
            <consortium name="The Broad Institute Genomics Platform"/>
            <consortium name="The Broad Institute Genome Sequencing Center for Infectious Disease"/>
            <person name="Wu L."/>
            <person name="Ma J."/>
        </authorList>
    </citation>
    <scope>NUCLEOTIDE SEQUENCE [LARGE SCALE GENOMIC DNA]</scope>
    <source>
        <strain evidence="4">JCM 12125</strain>
    </source>
</reference>
<evidence type="ECO:0000256" key="1">
    <source>
        <dbReference type="SAM" id="MobiDB-lite"/>
    </source>
</evidence>
<evidence type="ECO:0000313" key="4">
    <source>
        <dbReference type="Proteomes" id="UP001596152"/>
    </source>
</evidence>
<dbReference type="EMBL" id="JBHSLF010000015">
    <property type="protein sequence ID" value="MFC5343862.1"/>
    <property type="molecule type" value="Genomic_DNA"/>
</dbReference>
<gene>
    <name evidence="3" type="ORF">ACFPIE_08060</name>
</gene>
<name>A0ABW0FT57_9CAUL</name>
<dbReference type="InterPro" id="IPR029068">
    <property type="entry name" value="Glyas_Bleomycin-R_OHBP_Dase"/>
</dbReference>
<dbReference type="PROSITE" id="PS51819">
    <property type="entry name" value="VOC"/>
    <property type="match status" value="1"/>
</dbReference>
<dbReference type="PANTHER" id="PTHR34109">
    <property type="entry name" value="BNAUNNG04460D PROTEIN-RELATED"/>
    <property type="match status" value="1"/>
</dbReference>
<dbReference type="InterPro" id="IPR037523">
    <property type="entry name" value="VOC_core"/>
</dbReference>
<comment type="caution">
    <text evidence="3">The sequence shown here is derived from an EMBL/GenBank/DDBJ whole genome shotgun (WGS) entry which is preliminary data.</text>
</comment>
<dbReference type="Proteomes" id="UP001596152">
    <property type="component" value="Unassembled WGS sequence"/>
</dbReference>
<evidence type="ECO:0000313" key="3">
    <source>
        <dbReference type="EMBL" id="MFC5343862.1"/>
    </source>
</evidence>
<dbReference type="Gene3D" id="3.10.180.10">
    <property type="entry name" value="2,3-Dihydroxybiphenyl 1,2-Dioxygenase, domain 1"/>
    <property type="match status" value="1"/>
</dbReference>
<proteinExistence type="predicted"/>